<keyword evidence="1" id="KW-0131">Cell cycle</keyword>
<proteinExistence type="predicted"/>
<organism evidence="1 2">
    <name type="scientific">Sphingomonas rubra</name>
    <dbReference type="NCBI Taxonomy" id="634430"/>
    <lineage>
        <taxon>Bacteria</taxon>
        <taxon>Pseudomonadati</taxon>
        <taxon>Pseudomonadota</taxon>
        <taxon>Alphaproteobacteria</taxon>
        <taxon>Sphingomonadales</taxon>
        <taxon>Sphingomonadaceae</taxon>
        <taxon>Sphingomonas</taxon>
    </lineage>
</organism>
<gene>
    <name evidence="1" type="ORF">SAMN04488241_104240</name>
</gene>
<dbReference type="Pfam" id="PF05164">
    <property type="entry name" value="ZapA"/>
    <property type="match status" value="1"/>
</dbReference>
<dbReference type="STRING" id="634430.SAMN04488241_104240"/>
<dbReference type="InterPro" id="IPR036192">
    <property type="entry name" value="Cell_div_ZapA-like_sf"/>
</dbReference>
<accession>A0A1I5RZ95</accession>
<keyword evidence="1" id="KW-0132">Cell division</keyword>
<dbReference type="GO" id="GO:0051301">
    <property type="term" value="P:cell division"/>
    <property type="evidence" value="ECO:0007669"/>
    <property type="project" value="UniProtKB-KW"/>
</dbReference>
<dbReference type="EMBL" id="FOXP01000004">
    <property type="protein sequence ID" value="SFP63829.1"/>
    <property type="molecule type" value="Genomic_DNA"/>
</dbReference>
<protein>
    <submittedName>
        <fullName evidence="1">Cell division protein ZapA</fullName>
    </submittedName>
</protein>
<dbReference type="RefSeq" id="WP_093332756.1">
    <property type="nucleotide sequence ID" value="NZ_FOXP01000004.1"/>
</dbReference>
<dbReference type="OrthoDB" id="9797575at2"/>
<keyword evidence="2" id="KW-1185">Reference proteome</keyword>
<sequence length="101" mass="10509">MANVVLQIGGRAHPIACRDGEEARVEQLGRALEARWPAANRAAGGSPERAMLLVALMLADSLDEAEQRPPAGAAVSEAALARIADRLEQLADTLENAGPSA</sequence>
<evidence type="ECO:0000313" key="1">
    <source>
        <dbReference type="EMBL" id="SFP63829.1"/>
    </source>
</evidence>
<dbReference type="Proteomes" id="UP000199586">
    <property type="component" value="Unassembled WGS sequence"/>
</dbReference>
<dbReference type="AlphaFoldDB" id="A0A1I5RZ95"/>
<dbReference type="InterPro" id="IPR007838">
    <property type="entry name" value="Cell_div_ZapA-like"/>
</dbReference>
<reference evidence="1 2" key="1">
    <citation type="submission" date="2016-10" db="EMBL/GenBank/DDBJ databases">
        <authorList>
            <person name="de Groot N.N."/>
        </authorList>
    </citation>
    <scope>NUCLEOTIDE SEQUENCE [LARGE SCALE GENOMIC DNA]</scope>
    <source>
        <strain evidence="1 2">CGMCC 1.9113</strain>
    </source>
</reference>
<evidence type="ECO:0000313" key="2">
    <source>
        <dbReference type="Proteomes" id="UP000199586"/>
    </source>
</evidence>
<dbReference type="SUPFAM" id="SSF102829">
    <property type="entry name" value="Cell division protein ZapA-like"/>
    <property type="match status" value="1"/>
</dbReference>
<name>A0A1I5RZ95_9SPHN</name>